<dbReference type="Pfam" id="PF01345">
    <property type="entry name" value="DUF11"/>
    <property type="match status" value="1"/>
</dbReference>
<dbReference type="PANTHER" id="PTHR45661">
    <property type="entry name" value="SURFACE ANTIGEN"/>
    <property type="match status" value="1"/>
</dbReference>
<proteinExistence type="predicted"/>
<dbReference type="InterPro" id="IPR032675">
    <property type="entry name" value="LRR_dom_sf"/>
</dbReference>
<evidence type="ECO:0000313" key="3">
    <source>
        <dbReference type="EMBL" id="MDR7210900.1"/>
    </source>
</evidence>
<dbReference type="Gene3D" id="3.80.10.10">
    <property type="entry name" value="Ribonuclease Inhibitor"/>
    <property type="match status" value="2"/>
</dbReference>
<organism evidence="3 4">
    <name type="scientific">Flavobacterium piscis</name>
    <dbReference type="NCBI Taxonomy" id="1114874"/>
    <lineage>
        <taxon>Bacteria</taxon>
        <taxon>Pseudomonadati</taxon>
        <taxon>Bacteroidota</taxon>
        <taxon>Flavobacteriia</taxon>
        <taxon>Flavobacteriales</taxon>
        <taxon>Flavobacteriaceae</taxon>
        <taxon>Flavobacterium</taxon>
    </lineage>
</organism>
<evidence type="ECO:0000256" key="1">
    <source>
        <dbReference type="SAM" id="SignalP"/>
    </source>
</evidence>
<comment type="caution">
    <text evidence="3">The sequence shown here is derived from an EMBL/GenBank/DDBJ whole genome shotgun (WGS) entry which is preliminary data.</text>
</comment>
<dbReference type="NCBIfam" id="TIGR01451">
    <property type="entry name" value="B_ant_repeat"/>
    <property type="match status" value="1"/>
</dbReference>
<dbReference type="InterPro" id="IPR047589">
    <property type="entry name" value="DUF11_rpt"/>
</dbReference>
<feature type="domain" description="DUF11" evidence="2">
    <location>
        <begin position="33"/>
        <end position="143"/>
    </location>
</feature>
<keyword evidence="1" id="KW-0732">Signal</keyword>
<gene>
    <name evidence="3" type="ORF">J2W48_002851</name>
</gene>
<feature type="signal peptide" evidence="1">
    <location>
        <begin position="1"/>
        <end position="23"/>
    </location>
</feature>
<dbReference type="SUPFAM" id="SSF52058">
    <property type="entry name" value="L domain-like"/>
    <property type="match status" value="2"/>
</dbReference>
<dbReference type="InterPro" id="IPR001434">
    <property type="entry name" value="OmcB-like_DUF11"/>
</dbReference>
<reference evidence="3 4" key="1">
    <citation type="submission" date="2023-07" db="EMBL/GenBank/DDBJ databases">
        <title>Sorghum-associated microbial communities from plants grown in Nebraska, USA.</title>
        <authorList>
            <person name="Schachtman D."/>
        </authorList>
    </citation>
    <scope>NUCLEOTIDE SEQUENCE [LARGE SCALE GENOMIC DNA]</scope>
    <source>
        <strain evidence="3 4">4129</strain>
    </source>
</reference>
<protein>
    <submittedName>
        <fullName evidence="3">Repeat protein (TIGR01451 family)</fullName>
    </submittedName>
</protein>
<dbReference type="Gene3D" id="2.60.40.10">
    <property type="entry name" value="Immunoglobulins"/>
    <property type="match status" value="1"/>
</dbReference>
<dbReference type="EMBL" id="JAVDWQ010000009">
    <property type="protein sequence ID" value="MDR7210900.1"/>
    <property type="molecule type" value="Genomic_DNA"/>
</dbReference>
<dbReference type="InterPro" id="IPR053139">
    <property type="entry name" value="Surface_bspA-like"/>
</dbReference>
<dbReference type="InterPro" id="IPR013783">
    <property type="entry name" value="Ig-like_fold"/>
</dbReference>
<evidence type="ECO:0000259" key="2">
    <source>
        <dbReference type="Pfam" id="PF01345"/>
    </source>
</evidence>
<accession>A0ABU1Y9K1</accession>
<dbReference type="PANTHER" id="PTHR45661:SF3">
    <property type="entry name" value="IG-LIKE DOMAIN-CONTAINING PROTEIN"/>
    <property type="match status" value="1"/>
</dbReference>
<dbReference type="Pfam" id="PF13306">
    <property type="entry name" value="LRR_5"/>
    <property type="match status" value="2"/>
</dbReference>
<keyword evidence="4" id="KW-1185">Reference proteome</keyword>
<evidence type="ECO:0000313" key="4">
    <source>
        <dbReference type="Proteomes" id="UP001269081"/>
    </source>
</evidence>
<dbReference type="PROSITE" id="PS51257">
    <property type="entry name" value="PROKAR_LIPOPROTEIN"/>
    <property type="match status" value="1"/>
</dbReference>
<name>A0ABU1Y9K1_9FLAO</name>
<sequence length="507" mass="55174">MEFNFKKCIFLILASLLLSCSNDDDIDPANTADLSIVVAASTNSPIANTNLTFTLIATNRGPLNATDVIVENEIFSGYIFVSAESSLGSYNDETGIWIIGDLENGATAMLIIKVKVNETGEYNNKATISGEQTDIMMANNVLTSMISLKPLTNDLLFTYKISEGSNPEVTITGLSQLWKDLSFPSKYDLIIPESIEGYPVTVIGDNAFQSKSDLLSIVIPNGIKSIGSYAFAYCYKLASINIPDKVTYIGSYAFSYCQSLKTITIPNGTAKLESGVFDKCSGLTNIILPDNLETIDYYLFNGCTSLVNISIPNTVEYIGYGAFESCTNLASVAIPNNLNYIDAVAFKNCPALTYFTIESNSHFSVIDGVLYDKNVNTLINYPNGKTGSFSIPESVTKVGQASFAYSGGLTSISIPNSVVTIEANAFEYCKLLTSVTIPSSVKTISSYAFSNNTGLTSVIMNPIVPPTTQQPFYNCKNLKVIKVPGNSLEFYKQTERWSVYKDIFEVQ</sequence>
<feature type="chain" id="PRO_5045685354" evidence="1">
    <location>
        <begin position="24"/>
        <end position="507"/>
    </location>
</feature>
<dbReference type="Proteomes" id="UP001269081">
    <property type="component" value="Unassembled WGS sequence"/>
</dbReference>
<dbReference type="RefSeq" id="WP_310282254.1">
    <property type="nucleotide sequence ID" value="NZ_JAVDWQ010000009.1"/>
</dbReference>
<dbReference type="InterPro" id="IPR026906">
    <property type="entry name" value="LRR_5"/>
</dbReference>